<organism evidence="2 3">
    <name type="scientific">Paenibacillus sacheonensis</name>
    <dbReference type="NCBI Taxonomy" id="742054"/>
    <lineage>
        <taxon>Bacteria</taxon>
        <taxon>Bacillati</taxon>
        <taxon>Bacillota</taxon>
        <taxon>Bacilli</taxon>
        <taxon>Bacillales</taxon>
        <taxon>Paenibacillaceae</taxon>
        <taxon>Paenibacillus</taxon>
    </lineage>
</organism>
<dbReference type="GO" id="GO:0016787">
    <property type="term" value="F:hydrolase activity"/>
    <property type="evidence" value="ECO:0007669"/>
    <property type="project" value="UniProtKB-KW"/>
</dbReference>
<dbReference type="PANTHER" id="PTHR46825:SF9">
    <property type="entry name" value="BETA-LACTAMASE-RELATED DOMAIN-CONTAINING PROTEIN"/>
    <property type="match status" value="1"/>
</dbReference>
<keyword evidence="3" id="KW-1185">Reference proteome</keyword>
<dbReference type="AlphaFoldDB" id="A0A7X5BYX7"/>
<dbReference type="InterPro" id="IPR050491">
    <property type="entry name" value="AmpC-like"/>
</dbReference>
<evidence type="ECO:0000259" key="1">
    <source>
        <dbReference type="Pfam" id="PF00144"/>
    </source>
</evidence>
<accession>A0A7X5BYX7</accession>
<comment type="caution">
    <text evidence="2">The sequence shown here is derived from an EMBL/GenBank/DDBJ whole genome shotgun (WGS) entry which is preliminary data.</text>
</comment>
<sequence length="331" mass="38043">MFDIRSEINAIVNDFHKDNHLSGAILLTQEREVLYEKAYGQADVQFGVDNTLETKFFVASVTKMFIAAAVLKLHEEGILNLHAHPGSYLDQLQHVHRGITLHHLLSHTSGLHDIYAVPDLRYEMSKLNHGKGDFLAYLSKQEQRFNPGERWGYSSTGFIMLGYMLEKVAGKSFEALLDEMFFKPLSMKDTGLHNPRQIIKKRAYGYTIDNGECRNAEDDKLAEIEAPGELYSTVKDLQLWCEAIDDGSILSQASRELMFNSYASVDFDPRLNYGYGWFLGNDYRWIPGGSPGYKADIWQFPERKRSLIMLWNFEKVNAYALFERMRNCIAR</sequence>
<keyword evidence="2" id="KW-0378">Hydrolase</keyword>
<dbReference type="PANTHER" id="PTHR46825">
    <property type="entry name" value="D-ALANYL-D-ALANINE-CARBOXYPEPTIDASE/ENDOPEPTIDASE AMPH"/>
    <property type="match status" value="1"/>
</dbReference>
<dbReference type="Proteomes" id="UP000558113">
    <property type="component" value="Unassembled WGS sequence"/>
</dbReference>
<dbReference type="InterPro" id="IPR012338">
    <property type="entry name" value="Beta-lactam/transpept-like"/>
</dbReference>
<dbReference type="Pfam" id="PF00144">
    <property type="entry name" value="Beta-lactamase"/>
    <property type="match status" value="1"/>
</dbReference>
<evidence type="ECO:0000313" key="3">
    <source>
        <dbReference type="Proteomes" id="UP000558113"/>
    </source>
</evidence>
<proteinExistence type="predicted"/>
<reference evidence="2 3" key="1">
    <citation type="submission" date="2020-01" db="EMBL/GenBank/DDBJ databases">
        <title>Paenibacillus soybeanensis sp. nov. isolated from the nodules of soybean (Glycine max(L.) Merr).</title>
        <authorList>
            <person name="Wang H."/>
        </authorList>
    </citation>
    <scope>NUCLEOTIDE SEQUENCE [LARGE SCALE GENOMIC DNA]</scope>
    <source>
        <strain evidence="2 3">DSM 23054</strain>
    </source>
</reference>
<dbReference type="OrthoDB" id="9803467at2"/>
<dbReference type="Gene3D" id="3.40.710.10">
    <property type="entry name" value="DD-peptidase/beta-lactamase superfamily"/>
    <property type="match status" value="1"/>
</dbReference>
<evidence type="ECO:0000313" key="2">
    <source>
        <dbReference type="EMBL" id="NBC70112.1"/>
    </source>
</evidence>
<dbReference type="SUPFAM" id="SSF56601">
    <property type="entry name" value="beta-lactamase/transpeptidase-like"/>
    <property type="match status" value="1"/>
</dbReference>
<dbReference type="EMBL" id="JAAAMU010000006">
    <property type="protein sequence ID" value="NBC70112.1"/>
    <property type="molecule type" value="Genomic_DNA"/>
</dbReference>
<dbReference type="InterPro" id="IPR001466">
    <property type="entry name" value="Beta-lactam-related"/>
</dbReference>
<feature type="domain" description="Beta-lactamase-related" evidence="1">
    <location>
        <begin position="10"/>
        <end position="319"/>
    </location>
</feature>
<dbReference type="RefSeq" id="WP_161698713.1">
    <property type="nucleotide sequence ID" value="NZ_JAAAMU010000006.1"/>
</dbReference>
<protein>
    <submittedName>
        <fullName evidence="2">Serine hydrolase</fullName>
    </submittedName>
</protein>
<gene>
    <name evidence="2" type="ORF">GT003_14030</name>
</gene>
<name>A0A7X5BYX7_9BACL</name>